<evidence type="ECO:0000256" key="1">
    <source>
        <dbReference type="ARBA" id="ARBA00022448"/>
    </source>
</evidence>
<evidence type="ECO:0000256" key="4">
    <source>
        <dbReference type="ARBA" id="ARBA00022553"/>
    </source>
</evidence>
<dbReference type="GO" id="GO:0055085">
    <property type="term" value="P:transmembrane transport"/>
    <property type="evidence" value="ECO:0007669"/>
    <property type="project" value="InterPro"/>
</dbReference>
<accession>A0A1H2HTF6</accession>
<keyword evidence="14 16" id="KW-0472">Membrane</keyword>
<dbReference type="PANTHER" id="PTHR30578">
    <property type="entry name" value="ELECTRON TRANSPORT COMPLEX PROTEIN RNFD"/>
    <property type="match status" value="1"/>
</dbReference>
<keyword evidence="5 16" id="KW-0285">Flavoprotein</keyword>
<feature type="modified residue" description="FMN phosphoryl threonine" evidence="16">
    <location>
        <position position="211"/>
    </location>
</feature>
<evidence type="ECO:0000256" key="15">
    <source>
        <dbReference type="ARBA" id="ARBA00023201"/>
    </source>
</evidence>
<dbReference type="Pfam" id="PF03116">
    <property type="entry name" value="NQR2_RnfD_RnfE"/>
    <property type="match status" value="1"/>
</dbReference>
<keyword evidence="8 16" id="KW-1278">Translocase</keyword>
<dbReference type="EMBL" id="FNLL01000007">
    <property type="protein sequence ID" value="SDU35193.1"/>
    <property type="molecule type" value="Genomic_DNA"/>
</dbReference>
<gene>
    <name evidence="16" type="primary">nqrB</name>
    <name evidence="17" type="ORF">SAMN04487931_10738</name>
</gene>
<evidence type="ECO:0000313" key="17">
    <source>
        <dbReference type="EMBL" id="SDU35193.1"/>
    </source>
</evidence>
<dbReference type="RefSeq" id="WP_092234686.1">
    <property type="nucleotide sequence ID" value="NZ_FNLL01000007.1"/>
</dbReference>
<evidence type="ECO:0000256" key="8">
    <source>
        <dbReference type="ARBA" id="ARBA00022967"/>
    </source>
</evidence>
<comment type="subunit">
    <text evidence="16">Composed of six subunits; NqrA, NqrB, NqrC, NqrD, NqrE and NqrF.</text>
</comment>
<comment type="cofactor">
    <cofactor evidence="16">
        <name>FMN</name>
        <dbReference type="ChEBI" id="CHEBI:58210"/>
    </cofactor>
</comment>
<name>A0A1H2HTF6_9BACT</name>
<dbReference type="EC" id="7.2.1.1" evidence="16"/>
<organism evidence="17 18">
    <name type="scientific">Desulfobacula phenolica</name>
    <dbReference type="NCBI Taxonomy" id="90732"/>
    <lineage>
        <taxon>Bacteria</taxon>
        <taxon>Pseudomonadati</taxon>
        <taxon>Thermodesulfobacteriota</taxon>
        <taxon>Desulfobacteria</taxon>
        <taxon>Desulfobacterales</taxon>
        <taxon>Desulfobacteraceae</taxon>
        <taxon>Desulfobacula</taxon>
    </lineage>
</organism>
<evidence type="ECO:0000256" key="10">
    <source>
        <dbReference type="ARBA" id="ARBA00023027"/>
    </source>
</evidence>
<dbReference type="AlphaFoldDB" id="A0A1H2HTF6"/>
<feature type="transmembrane region" description="Helical" evidence="16">
    <location>
        <begin position="301"/>
        <end position="319"/>
    </location>
</feature>
<dbReference type="NCBIfam" id="NF003756">
    <property type="entry name" value="PRK05349.1"/>
    <property type="match status" value="1"/>
</dbReference>
<keyword evidence="2 16" id="KW-1003">Cell membrane</keyword>
<evidence type="ECO:0000256" key="13">
    <source>
        <dbReference type="ARBA" id="ARBA00023075"/>
    </source>
</evidence>
<dbReference type="PANTHER" id="PTHR30578:SF1">
    <property type="entry name" value="NA(+)-TRANSLOCATING NADH-QUINONE REDUCTASE SUBUNIT B"/>
    <property type="match status" value="1"/>
</dbReference>
<evidence type="ECO:0000256" key="16">
    <source>
        <dbReference type="HAMAP-Rule" id="MF_00426"/>
    </source>
</evidence>
<dbReference type="NCBIfam" id="TIGR01937">
    <property type="entry name" value="nqrB"/>
    <property type="match status" value="1"/>
</dbReference>
<reference evidence="18" key="1">
    <citation type="submission" date="2016-10" db="EMBL/GenBank/DDBJ databases">
        <authorList>
            <person name="Varghese N."/>
            <person name="Submissions S."/>
        </authorList>
    </citation>
    <scope>NUCLEOTIDE SEQUENCE [LARGE SCALE GENOMIC DNA]</scope>
    <source>
        <strain evidence="18">DSM 3384</strain>
    </source>
</reference>
<sequence>MNPLRKLIDSSAKHFTGSGKFNRLEPLFDATKTFFFLPSSKNKHTPFVRDSLDLKRYMSFVILSLLPVTLFGMYNTGYQIGIANGESYTILHAFLLGARYVVPIILVSYAVGFFWETLFASIRKHSISEGLLVTGLLFPLTLPATIPLWQVALGISFGVVIGKEVFGGTGRNILNPALTGRAFLYFSYPISISGDVWVAAANSVDGISRATPLAILAPEGEKITTALAGSGYTLSSLFWGLIPGSIGGTSAACCLVGALFLIITRIANFRIIIGGIAGLIVTAVIFHLIPGGSNSWADAGPLYHLCAGGFLFGISFMATDPVSAPGTNPGRWIFGFLIGFLTVTIRVANPAFVEGIMLAIIFMNVFAPLLDHIVIKYIASKRIPNV</sequence>
<dbReference type="InterPro" id="IPR010966">
    <property type="entry name" value="NqrB"/>
</dbReference>
<keyword evidence="3" id="KW-0997">Cell inner membrane</keyword>
<keyword evidence="6 16" id="KW-0288">FMN</keyword>
<evidence type="ECO:0000313" key="18">
    <source>
        <dbReference type="Proteomes" id="UP000199608"/>
    </source>
</evidence>
<evidence type="ECO:0000256" key="14">
    <source>
        <dbReference type="ARBA" id="ARBA00023136"/>
    </source>
</evidence>
<feature type="transmembrane region" description="Helical" evidence="16">
    <location>
        <begin position="331"/>
        <end position="349"/>
    </location>
</feature>
<dbReference type="GO" id="GO:0022904">
    <property type="term" value="P:respiratory electron transport chain"/>
    <property type="evidence" value="ECO:0007669"/>
    <property type="project" value="InterPro"/>
</dbReference>
<evidence type="ECO:0000256" key="9">
    <source>
        <dbReference type="ARBA" id="ARBA00022989"/>
    </source>
</evidence>
<feature type="transmembrane region" description="Helical" evidence="16">
    <location>
        <begin position="127"/>
        <end position="149"/>
    </location>
</feature>
<dbReference type="GO" id="GO:0005886">
    <property type="term" value="C:plasma membrane"/>
    <property type="evidence" value="ECO:0007669"/>
    <property type="project" value="UniProtKB-SubCell"/>
</dbReference>
<feature type="transmembrane region" description="Helical" evidence="16">
    <location>
        <begin position="94"/>
        <end position="115"/>
    </location>
</feature>
<comment type="catalytic activity">
    <reaction evidence="16">
        <text>a ubiquinone + n Na(+)(in) + NADH + H(+) = a ubiquinol + n Na(+)(out) + NAD(+)</text>
        <dbReference type="Rhea" id="RHEA:47748"/>
        <dbReference type="Rhea" id="RHEA-COMP:9565"/>
        <dbReference type="Rhea" id="RHEA-COMP:9566"/>
        <dbReference type="ChEBI" id="CHEBI:15378"/>
        <dbReference type="ChEBI" id="CHEBI:16389"/>
        <dbReference type="ChEBI" id="CHEBI:17976"/>
        <dbReference type="ChEBI" id="CHEBI:29101"/>
        <dbReference type="ChEBI" id="CHEBI:57540"/>
        <dbReference type="ChEBI" id="CHEBI:57945"/>
        <dbReference type="EC" id="7.2.1.1"/>
    </reaction>
</comment>
<keyword evidence="13 16" id="KW-0830">Ubiquinone</keyword>
<evidence type="ECO:0000256" key="5">
    <source>
        <dbReference type="ARBA" id="ARBA00022630"/>
    </source>
</evidence>
<evidence type="ECO:0000256" key="6">
    <source>
        <dbReference type="ARBA" id="ARBA00022643"/>
    </source>
</evidence>
<evidence type="ECO:0000256" key="11">
    <source>
        <dbReference type="ARBA" id="ARBA00023053"/>
    </source>
</evidence>
<keyword evidence="10 16" id="KW-0520">NAD</keyword>
<comment type="similarity">
    <text evidence="16">Belongs to the NqrB/RnfD family.</text>
</comment>
<proteinExistence type="inferred from homology"/>
<feature type="transmembrane region" description="Helical" evidence="16">
    <location>
        <begin position="269"/>
        <end position="289"/>
    </location>
</feature>
<evidence type="ECO:0000256" key="7">
    <source>
        <dbReference type="ARBA" id="ARBA00022692"/>
    </source>
</evidence>
<keyword evidence="15 16" id="KW-0739">Sodium transport</keyword>
<comment type="subcellular location">
    <subcellularLocation>
        <location evidence="16">Cell membrane</location>
        <topology evidence="16">Multi-pass membrane protein</topology>
    </subcellularLocation>
</comment>
<keyword evidence="9 16" id="KW-1133">Transmembrane helix</keyword>
<keyword evidence="12 16" id="KW-0406">Ion transport</keyword>
<evidence type="ECO:0000256" key="12">
    <source>
        <dbReference type="ARBA" id="ARBA00023065"/>
    </source>
</evidence>
<feature type="transmembrane region" description="Helical" evidence="16">
    <location>
        <begin position="57"/>
        <end position="74"/>
    </location>
</feature>
<keyword evidence="1 16" id="KW-0813">Transport</keyword>
<comment type="function">
    <text evidence="16">NQR complex catalyzes the reduction of ubiquinone-1 to ubiquinol by two successive reactions, coupled with the transport of Na(+) ions from the cytoplasm to the periplasm. NqrA to NqrE are probably involved in the second step, the conversion of ubisemiquinone to ubiquinol.</text>
</comment>
<dbReference type="Proteomes" id="UP000199608">
    <property type="component" value="Unassembled WGS sequence"/>
</dbReference>
<keyword evidence="4 16" id="KW-0597">Phosphoprotein</keyword>
<protein>
    <recommendedName>
        <fullName evidence="16">Na(+)-translocating NADH-quinone reductase subunit B</fullName>
        <shortName evidence="16">Na(+)-NQR subunit B</shortName>
        <shortName evidence="16">Na(+)-translocating NQR subunit B</shortName>
        <ecNumber evidence="16">7.2.1.1</ecNumber>
    </recommendedName>
    <alternativeName>
        <fullName evidence="16">NQR complex subunit B</fullName>
    </alternativeName>
    <alternativeName>
        <fullName evidence="16">NQR-1 subunit B</fullName>
    </alternativeName>
</protein>
<feature type="transmembrane region" description="Helical" evidence="16">
    <location>
        <begin position="237"/>
        <end position="262"/>
    </location>
</feature>
<keyword evidence="18" id="KW-1185">Reference proteome</keyword>
<keyword evidence="7 16" id="KW-0812">Transmembrane</keyword>
<evidence type="ECO:0000256" key="2">
    <source>
        <dbReference type="ARBA" id="ARBA00022475"/>
    </source>
</evidence>
<dbReference type="GO" id="GO:0010181">
    <property type="term" value="F:FMN binding"/>
    <property type="evidence" value="ECO:0007669"/>
    <property type="project" value="InterPro"/>
</dbReference>
<feature type="transmembrane region" description="Helical" evidence="16">
    <location>
        <begin position="355"/>
        <end position="375"/>
    </location>
</feature>
<evidence type="ECO:0000256" key="3">
    <source>
        <dbReference type="ARBA" id="ARBA00022519"/>
    </source>
</evidence>
<keyword evidence="11 16" id="KW-0915">Sodium</keyword>
<dbReference type="GO" id="GO:0006814">
    <property type="term" value="P:sodium ion transport"/>
    <property type="evidence" value="ECO:0007669"/>
    <property type="project" value="UniProtKB-UniRule"/>
</dbReference>
<dbReference type="GO" id="GO:0016655">
    <property type="term" value="F:oxidoreductase activity, acting on NAD(P)H, quinone or similar compound as acceptor"/>
    <property type="evidence" value="ECO:0007669"/>
    <property type="project" value="UniProtKB-UniRule"/>
</dbReference>
<dbReference type="HAMAP" id="MF_00426">
    <property type="entry name" value="NqrB"/>
    <property type="match status" value="1"/>
</dbReference>
<dbReference type="InterPro" id="IPR004338">
    <property type="entry name" value="NqrB/RnfD"/>
</dbReference>